<accession>A0ABR2GNM4</accession>
<dbReference type="InterPro" id="IPR037802">
    <property type="entry name" value="SGF29"/>
</dbReference>
<evidence type="ECO:0000313" key="3">
    <source>
        <dbReference type="EMBL" id="KAK8835544.1"/>
    </source>
</evidence>
<name>A0ABR2GNM4_9EUKA</name>
<dbReference type="Proteomes" id="UP001470230">
    <property type="component" value="Unassembled WGS sequence"/>
</dbReference>
<gene>
    <name evidence="3" type="ORF">M9Y10_042430</name>
</gene>
<feature type="domain" description="SGF29 C-terminal" evidence="2">
    <location>
        <begin position="1"/>
        <end position="137"/>
    </location>
</feature>
<feature type="compositionally biased region" description="Low complexity" evidence="1">
    <location>
        <begin position="309"/>
        <end position="322"/>
    </location>
</feature>
<comment type="caution">
    <text evidence="3">The sequence shown here is derived from an EMBL/GenBank/DDBJ whole genome shotgun (WGS) entry which is preliminary data.</text>
</comment>
<reference evidence="3 4" key="1">
    <citation type="submission" date="2024-04" db="EMBL/GenBank/DDBJ databases">
        <title>Tritrichomonas musculus Genome.</title>
        <authorList>
            <person name="Alves-Ferreira E."/>
            <person name="Grigg M."/>
            <person name="Lorenzi H."/>
            <person name="Galac M."/>
        </authorList>
    </citation>
    <scope>NUCLEOTIDE SEQUENCE [LARGE SCALE GENOMIC DNA]</scope>
    <source>
        <strain evidence="3 4">EAF2021</strain>
    </source>
</reference>
<dbReference type="EMBL" id="JAPFFF010000079">
    <property type="protein sequence ID" value="KAK8835544.1"/>
    <property type="molecule type" value="Genomic_DNA"/>
</dbReference>
<evidence type="ECO:0000259" key="2">
    <source>
        <dbReference type="PROSITE" id="PS51518"/>
    </source>
</evidence>
<feature type="compositionally biased region" description="Basic and acidic residues" evidence="1">
    <location>
        <begin position="195"/>
        <end position="210"/>
    </location>
</feature>
<dbReference type="PANTHER" id="PTHR21539">
    <property type="entry name" value="SAGA-ASSOCIATED FACTOR 29"/>
    <property type="match status" value="1"/>
</dbReference>
<feature type="compositionally biased region" description="Basic and acidic residues" evidence="1">
    <location>
        <begin position="249"/>
        <end position="263"/>
    </location>
</feature>
<feature type="compositionally biased region" description="Polar residues" evidence="1">
    <location>
        <begin position="264"/>
        <end position="287"/>
    </location>
</feature>
<dbReference type="Gene3D" id="2.30.30.140">
    <property type="match status" value="1"/>
</dbReference>
<proteinExistence type="predicted"/>
<evidence type="ECO:0000256" key="1">
    <source>
        <dbReference type="SAM" id="MobiDB-lite"/>
    </source>
</evidence>
<sequence length="438" mass="48256">MASKLKNGSSCAACVRYPETNSDSWILTKVDKKLPGNRYLVRDEFADDPRYETYNVDSSHITPFPSTSNEEYKKGETVLALWHDEGTNEWSTMFYNAEVVDNKTGDPKTVRLRYSQTDFDVEVEKDKIARLPPNFTFTEVIEDEDEKPSTTATEEASEDSAKTTSGKKGKHQKEEASSAAASNQMSAASNNEELSESKTDETADFQDKSKASSSNNVSDDNSASSKTENVQDATSNAPVASSVAEAESLEAKSEGTANEEKTASDSNETTENGVSTANSTQQPTDNSAKSDDQTSPVPEKNKRPKTTSKDSSSSNSSSSTPKLQTPEDRRIYFMFHQPEVQERPKLEYLSNEDFTKLAGPKKELKRMETKEGTPLLDSLSDPELFNQENLLHVTGSGIISVANVEKGDEKSGLAEGRIPCGRLRRIINEWIKNPMDSI</sequence>
<dbReference type="PROSITE" id="PS51518">
    <property type="entry name" value="SGF29_C"/>
    <property type="match status" value="1"/>
</dbReference>
<feature type="compositionally biased region" description="Low complexity" evidence="1">
    <location>
        <begin position="177"/>
        <end position="192"/>
    </location>
</feature>
<evidence type="ECO:0000313" key="4">
    <source>
        <dbReference type="Proteomes" id="UP001470230"/>
    </source>
</evidence>
<organism evidence="3 4">
    <name type="scientific">Tritrichomonas musculus</name>
    <dbReference type="NCBI Taxonomy" id="1915356"/>
    <lineage>
        <taxon>Eukaryota</taxon>
        <taxon>Metamonada</taxon>
        <taxon>Parabasalia</taxon>
        <taxon>Tritrichomonadida</taxon>
        <taxon>Tritrichomonadidae</taxon>
        <taxon>Tritrichomonas</taxon>
    </lineage>
</organism>
<dbReference type="InterPro" id="IPR010750">
    <property type="entry name" value="SGF29_tudor-like_dom"/>
</dbReference>
<dbReference type="PANTHER" id="PTHR21539:SF0">
    <property type="entry name" value="SAGA-ASSOCIATED FACTOR 29"/>
    <property type="match status" value="1"/>
</dbReference>
<feature type="compositionally biased region" description="Low complexity" evidence="1">
    <location>
        <begin position="211"/>
        <end position="226"/>
    </location>
</feature>
<feature type="region of interest" description="Disordered" evidence="1">
    <location>
        <begin position="135"/>
        <end position="328"/>
    </location>
</feature>
<feature type="compositionally biased region" description="Polar residues" evidence="1">
    <location>
        <begin position="227"/>
        <end position="239"/>
    </location>
</feature>
<protein>
    <recommendedName>
        <fullName evidence="2">SGF29 C-terminal domain-containing protein</fullName>
    </recommendedName>
</protein>
<keyword evidence="4" id="KW-1185">Reference proteome</keyword>
<dbReference type="Pfam" id="PF07039">
    <property type="entry name" value="SGF29_Tudor"/>
    <property type="match status" value="1"/>
</dbReference>